<gene>
    <name evidence="8" type="primary">LOC105059441</name>
</gene>
<keyword evidence="3" id="KW-0325">Glycoprotein</keyword>
<keyword evidence="2 5" id="KW-0732">Signal</keyword>
<evidence type="ECO:0000256" key="1">
    <source>
        <dbReference type="ARBA" id="ARBA00005507"/>
    </source>
</evidence>
<organism evidence="7 8">
    <name type="scientific">Elaeis guineensis var. tenera</name>
    <name type="common">Oil palm</name>
    <dbReference type="NCBI Taxonomy" id="51953"/>
    <lineage>
        <taxon>Eukaryota</taxon>
        <taxon>Viridiplantae</taxon>
        <taxon>Streptophyta</taxon>
        <taxon>Embryophyta</taxon>
        <taxon>Tracheophyta</taxon>
        <taxon>Spermatophyta</taxon>
        <taxon>Magnoliopsida</taxon>
        <taxon>Liliopsida</taxon>
        <taxon>Arecaceae</taxon>
        <taxon>Arecoideae</taxon>
        <taxon>Cocoseae</taxon>
        <taxon>Elaeidinae</taxon>
        <taxon>Elaeis</taxon>
    </lineage>
</organism>
<dbReference type="AlphaFoldDB" id="A0A6I9SBM3"/>
<dbReference type="OrthoDB" id="1554693at2759"/>
<sequence length="444" mass="49994">MEEQARPRIMELLIPHKEALVLILLLVESWNLADCYDPLDPNGNITVTFDIFQWTQEGYMARVTIQNYYQYRHVEIPGWSLGWTWAEQEVIESMAGALATQQGDCSRYKYRTLHCCKRDPVIIDLTPDAAPENRTANCCHSGILSAWAIDQSTSFSSFIMVVGGLDPKAAPQKPQNLTFLAPGSGYTCGPFEVHTPTVFSVVEGRREEQAFKTWKSACTYSSFVANNAPACCVSLSTFYNPKITPCSVCSCGCQASGNERPTCVGDSEMKRLPGDDNSVGCSDHMCPVRVHWHVKSNYIDYWKVKVTVSNYNFASKFSNWNLVIQHPAFGQRTLSHSFNSTGLATVGNMDEAAIFWGLEYYNKELLQAGDKEPGSVMTEMVMHKDPESFTLRNGWAFPRRVYFNAEICEMPMPDDFPRLPNTSSRPSNACYLIFILSFLILLFH</sequence>
<evidence type="ECO:0000256" key="4">
    <source>
        <dbReference type="PIRNR" id="PIRNR038122"/>
    </source>
</evidence>
<dbReference type="GO" id="GO:0005886">
    <property type="term" value="C:plasma membrane"/>
    <property type="evidence" value="ECO:0007669"/>
    <property type="project" value="TreeGrafter"/>
</dbReference>
<reference evidence="8" key="1">
    <citation type="submission" date="2025-08" db="UniProtKB">
        <authorList>
            <consortium name="RefSeq"/>
        </authorList>
    </citation>
    <scope>IDENTIFICATION</scope>
</reference>
<dbReference type="InterPro" id="IPR006918">
    <property type="entry name" value="COBRA_pln"/>
</dbReference>
<evidence type="ECO:0000259" key="6">
    <source>
        <dbReference type="Pfam" id="PF25079"/>
    </source>
</evidence>
<comment type="similarity">
    <text evidence="1 4">Belongs to the COBRA family.</text>
</comment>
<dbReference type="KEGG" id="egu:105059441"/>
<evidence type="ECO:0000313" key="7">
    <source>
        <dbReference type="Proteomes" id="UP000504607"/>
    </source>
</evidence>
<dbReference type="PANTHER" id="PTHR31673:SF41">
    <property type="entry name" value="COBRA-LIKE PROTEIN"/>
    <property type="match status" value="1"/>
</dbReference>
<proteinExistence type="inferred from homology"/>
<keyword evidence="7" id="KW-1185">Reference proteome</keyword>
<dbReference type="InterPro" id="IPR056900">
    <property type="entry name" value="COB_C"/>
</dbReference>
<dbReference type="Pfam" id="PF04833">
    <property type="entry name" value="COBRA"/>
    <property type="match status" value="1"/>
</dbReference>
<dbReference type="Pfam" id="PF25079">
    <property type="entry name" value="COB_C"/>
    <property type="match status" value="2"/>
</dbReference>
<dbReference type="PIRSF" id="PIRSF038122">
    <property type="entry name" value="COBRA"/>
    <property type="match status" value="1"/>
</dbReference>
<dbReference type="InParanoid" id="A0A6I9SBM3"/>
<accession>A0A6I9SBM3</accession>
<feature type="domain" description="COBRA C-terminal" evidence="6">
    <location>
        <begin position="231"/>
        <end position="263"/>
    </location>
</feature>
<feature type="signal peptide" evidence="5">
    <location>
        <begin position="1"/>
        <end position="35"/>
    </location>
</feature>
<dbReference type="PANTHER" id="PTHR31673">
    <property type="entry name" value="PROTEIN COBRA"/>
    <property type="match status" value="1"/>
</dbReference>
<evidence type="ECO:0000256" key="3">
    <source>
        <dbReference type="ARBA" id="ARBA00023180"/>
    </source>
</evidence>
<name>A0A6I9SBM3_ELAGV</name>
<dbReference type="GO" id="GO:0010215">
    <property type="term" value="P:cellulose microfibril organization"/>
    <property type="evidence" value="ECO:0007669"/>
    <property type="project" value="InterPro"/>
</dbReference>
<evidence type="ECO:0000256" key="2">
    <source>
        <dbReference type="ARBA" id="ARBA00022729"/>
    </source>
</evidence>
<dbReference type="RefSeq" id="XP_010941037.2">
    <property type="nucleotide sequence ID" value="XM_010942735.3"/>
</dbReference>
<dbReference type="GO" id="GO:0052324">
    <property type="term" value="P:plant-type cell wall cellulose biosynthetic process"/>
    <property type="evidence" value="ECO:0007669"/>
    <property type="project" value="TreeGrafter"/>
</dbReference>
<feature type="chain" id="PRO_5026874313" description="COBRA-like protein" evidence="5">
    <location>
        <begin position="36"/>
        <end position="444"/>
    </location>
</feature>
<dbReference type="Proteomes" id="UP000504607">
    <property type="component" value="Chromosome 16"/>
</dbReference>
<protein>
    <recommendedName>
        <fullName evidence="4">COBRA-like protein</fullName>
    </recommendedName>
</protein>
<dbReference type="GeneID" id="105059441"/>
<evidence type="ECO:0000313" key="8">
    <source>
        <dbReference type="RefSeq" id="XP_010941037.2"/>
    </source>
</evidence>
<evidence type="ECO:0000256" key="5">
    <source>
        <dbReference type="SAM" id="SignalP"/>
    </source>
</evidence>
<feature type="domain" description="COBRA C-terminal" evidence="6">
    <location>
        <begin position="276"/>
        <end position="417"/>
    </location>
</feature>